<accession>A0A087BSY2</accession>
<keyword evidence="7" id="KW-0548">Nucleotidyltransferase</keyword>
<protein>
    <recommendedName>
        <fullName evidence="10">L-threonylcarbamoyladenylate synthase</fullName>
        <ecNumber evidence="3">2.7.7.87</ecNumber>
    </recommendedName>
    <alternativeName>
        <fullName evidence="10">L-threonylcarbamoyladenylate synthase</fullName>
    </alternativeName>
</protein>
<dbReference type="InterPro" id="IPR006070">
    <property type="entry name" value="Sua5-like_dom"/>
</dbReference>
<dbReference type="EMBL" id="JGZE01000028">
    <property type="protein sequence ID" value="KFI74132.1"/>
    <property type="molecule type" value="Genomic_DNA"/>
</dbReference>
<dbReference type="EC" id="2.7.7.87" evidence="3"/>
<dbReference type="SUPFAM" id="SSF55821">
    <property type="entry name" value="YrdC/RibB"/>
    <property type="match status" value="1"/>
</dbReference>
<dbReference type="eggNOG" id="COG0009">
    <property type="taxonomic scope" value="Bacteria"/>
</dbReference>
<dbReference type="GO" id="GO:0005524">
    <property type="term" value="F:ATP binding"/>
    <property type="evidence" value="ECO:0007669"/>
    <property type="project" value="UniProtKB-KW"/>
</dbReference>
<dbReference type="Pfam" id="PF01300">
    <property type="entry name" value="Sua5_yciO_yrdC"/>
    <property type="match status" value="1"/>
</dbReference>
<keyword evidence="6" id="KW-0819">tRNA processing</keyword>
<evidence type="ECO:0000256" key="10">
    <source>
        <dbReference type="ARBA" id="ARBA00029774"/>
    </source>
</evidence>
<dbReference type="NCBIfam" id="TIGR00057">
    <property type="entry name" value="L-threonylcarbamoyladenylate synthase"/>
    <property type="match status" value="1"/>
</dbReference>
<reference evidence="13 14" key="1">
    <citation type="submission" date="2014-03" db="EMBL/GenBank/DDBJ databases">
        <title>Genomics of Bifidobacteria.</title>
        <authorList>
            <person name="Ventura M."/>
            <person name="Milani C."/>
            <person name="Lugli G.A."/>
        </authorList>
    </citation>
    <scope>NUCLEOTIDE SEQUENCE [LARGE SCALE GENOMIC DNA]</scope>
    <source>
        <strain evidence="13 14">DSM 21395</strain>
    </source>
</reference>
<comment type="similarity">
    <text evidence="2">Belongs to the SUA5 family.</text>
</comment>
<sequence>MSEIVAITDQSLRRAAAVIHGGGLVVLPTDTVYGVACDPFNADAIAKIYAAKRRPRYKALQVILASVDDIDDLGLDLPVPLNRLAATFLPGAFSPIAVARDGCTLKTLRPEADGSYSQALRVPNSAVALRILRATGPVAASSANRSGGESPQTAQEAYEQLGDDIDLYLDGGVTQGHIASTVVSADQHDTDGICVEREGVIPAAVIRKSLLINGGSLGA</sequence>
<comment type="catalytic activity">
    <reaction evidence="11">
        <text>L-threonine + hydrogencarbonate + ATP = L-threonylcarbamoyladenylate + diphosphate + H2O</text>
        <dbReference type="Rhea" id="RHEA:36407"/>
        <dbReference type="ChEBI" id="CHEBI:15377"/>
        <dbReference type="ChEBI" id="CHEBI:17544"/>
        <dbReference type="ChEBI" id="CHEBI:30616"/>
        <dbReference type="ChEBI" id="CHEBI:33019"/>
        <dbReference type="ChEBI" id="CHEBI:57926"/>
        <dbReference type="ChEBI" id="CHEBI:73682"/>
        <dbReference type="EC" id="2.7.7.87"/>
    </reaction>
</comment>
<dbReference type="GO" id="GO:0006450">
    <property type="term" value="P:regulation of translational fidelity"/>
    <property type="evidence" value="ECO:0007669"/>
    <property type="project" value="TreeGrafter"/>
</dbReference>
<comment type="caution">
    <text evidence="13">The sequence shown here is derived from an EMBL/GenBank/DDBJ whole genome shotgun (WGS) entry which is preliminary data.</text>
</comment>
<dbReference type="PANTHER" id="PTHR17490:SF16">
    <property type="entry name" value="THREONYLCARBAMOYL-AMP SYNTHASE"/>
    <property type="match status" value="1"/>
</dbReference>
<keyword evidence="9" id="KW-0067">ATP-binding</keyword>
<dbReference type="GO" id="GO:0008033">
    <property type="term" value="P:tRNA processing"/>
    <property type="evidence" value="ECO:0007669"/>
    <property type="project" value="UniProtKB-KW"/>
</dbReference>
<evidence type="ECO:0000256" key="2">
    <source>
        <dbReference type="ARBA" id="ARBA00007663"/>
    </source>
</evidence>
<dbReference type="OrthoDB" id="9814580at2"/>
<evidence type="ECO:0000256" key="9">
    <source>
        <dbReference type="ARBA" id="ARBA00022840"/>
    </source>
</evidence>
<dbReference type="Gene3D" id="3.90.870.10">
    <property type="entry name" value="DHBP synthase"/>
    <property type="match status" value="1"/>
</dbReference>
<evidence type="ECO:0000256" key="11">
    <source>
        <dbReference type="ARBA" id="ARBA00048366"/>
    </source>
</evidence>
<feature type="domain" description="YrdC-like" evidence="12">
    <location>
        <begin position="9"/>
        <end position="201"/>
    </location>
</feature>
<evidence type="ECO:0000256" key="4">
    <source>
        <dbReference type="ARBA" id="ARBA00022490"/>
    </source>
</evidence>
<gene>
    <name evidence="13" type="ORF">BMON_1378</name>
</gene>
<dbReference type="GeneID" id="93094053"/>
<keyword evidence="8" id="KW-0547">Nucleotide-binding</keyword>
<evidence type="ECO:0000256" key="3">
    <source>
        <dbReference type="ARBA" id="ARBA00012584"/>
    </source>
</evidence>
<dbReference type="RefSeq" id="WP_033511705.1">
    <property type="nucleotide sequence ID" value="NZ_JDUO01000002.1"/>
</dbReference>
<evidence type="ECO:0000256" key="5">
    <source>
        <dbReference type="ARBA" id="ARBA00022679"/>
    </source>
</evidence>
<dbReference type="InterPro" id="IPR017945">
    <property type="entry name" value="DHBP_synth_RibB-like_a/b_dom"/>
</dbReference>
<dbReference type="AlphaFoldDB" id="A0A087BSY2"/>
<keyword evidence="4" id="KW-0963">Cytoplasm</keyword>
<evidence type="ECO:0000256" key="1">
    <source>
        <dbReference type="ARBA" id="ARBA00004496"/>
    </source>
</evidence>
<dbReference type="GO" id="GO:0000049">
    <property type="term" value="F:tRNA binding"/>
    <property type="evidence" value="ECO:0007669"/>
    <property type="project" value="TreeGrafter"/>
</dbReference>
<dbReference type="Proteomes" id="UP000029082">
    <property type="component" value="Unassembled WGS sequence"/>
</dbReference>
<proteinExistence type="inferred from homology"/>
<name>A0A087BSY2_9BIFI</name>
<evidence type="ECO:0000256" key="6">
    <source>
        <dbReference type="ARBA" id="ARBA00022694"/>
    </source>
</evidence>
<dbReference type="STRING" id="1437603.GCA_000771525_00824"/>
<dbReference type="PANTHER" id="PTHR17490">
    <property type="entry name" value="SUA5"/>
    <property type="match status" value="1"/>
</dbReference>
<evidence type="ECO:0000256" key="8">
    <source>
        <dbReference type="ARBA" id="ARBA00022741"/>
    </source>
</evidence>
<dbReference type="GO" id="GO:0005737">
    <property type="term" value="C:cytoplasm"/>
    <property type="evidence" value="ECO:0007669"/>
    <property type="project" value="UniProtKB-SubCell"/>
</dbReference>
<evidence type="ECO:0000313" key="13">
    <source>
        <dbReference type="EMBL" id="KFI74132.1"/>
    </source>
</evidence>
<dbReference type="InterPro" id="IPR050156">
    <property type="entry name" value="TC-AMP_synthase_SUA5"/>
</dbReference>
<dbReference type="PROSITE" id="PS51163">
    <property type="entry name" value="YRDC"/>
    <property type="match status" value="1"/>
</dbReference>
<comment type="subcellular location">
    <subcellularLocation>
        <location evidence="1">Cytoplasm</location>
    </subcellularLocation>
</comment>
<dbReference type="GO" id="GO:0061710">
    <property type="term" value="F:L-threonylcarbamoyladenylate synthase"/>
    <property type="evidence" value="ECO:0007669"/>
    <property type="project" value="UniProtKB-EC"/>
</dbReference>
<dbReference type="GO" id="GO:0003725">
    <property type="term" value="F:double-stranded RNA binding"/>
    <property type="evidence" value="ECO:0007669"/>
    <property type="project" value="InterPro"/>
</dbReference>
<evidence type="ECO:0000313" key="14">
    <source>
        <dbReference type="Proteomes" id="UP000029082"/>
    </source>
</evidence>
<evidence type="ECO:0000259" key="12">
    <source>
        <dbReference type="PROSITE" id="PS51163"/>
    </source>
</evidence>
<organism evidence="13 14">
    <name type="scientific">Bifidobacterium mongoliense DSM 21395</name>
    <dbReference type="NCBI Taxonomy" id="1437603"/>
    <lineage>
        <taxon>Bacteria</taxon>
        <taxon>Bacillati</taxon>
        <taxon>Actinomycetota</taxon>
        <taxon>Actinomycetes</taxon>
        <taxon>Bifidobacteriales</taxon>
        <taxon>Bifidobacteriaceae</taxon>
        <taxon>Bifidobacterium</taxon>
    </lineage>
</organism>
<keyword evidence="14" id="KW-1185">Reference proteome</keyword>
<evidence type="ECO:0000256" key="7">
    <source>
        <dbReference type="ARBA" id="ARBA00022695"/>
    </source>
</evidence>
<keyword evidence="5" id="KW-0808">Transferase</keyword>